<proteinExistence type="predicted"/>
<evidence type="ECO:0000313" key="2">
    <source>
        <dbReference type="EMBL" id="CAB3982596.1"/>
    </source>
</evidence>
<organism evidence="2 3">
    <name type="scientific">Paramuricea clavata</name>
    <name type="common">Red gorgonian</name>
    <name type="synonym">Violescent sea-whip</name>
    <dbReference type="NCBI Taxonomy" id="317549"/>
    <lineage>
        <taxon>Eukaryota</taxon>
        <taxon>Metazoa</taxon>
        <taxon>Cnidaria</taxon>
        <taxon>Anthozoa</taxon>
        <taxon>Octocorallia</taxon>
        <taxon>Malacalcyonacea</taxon>
        <taxon>Plexauridae</taxon>
        <taxon>Paramuricea</taxon>
    </lineage>
</organism>
<dbReference type="AlphaFoldDB" id="A0A7D9DCP7"/>
<feature type="region of interest" description="Disordered" evidence="1">
    <location>
        <begin position="108"/>
        <end position="135"/>
    </location>
</feature>
<accession>A0A7D9DCP7</accession>
<dbReference type="EMBL" id="CACRXK020000520">
    <property type="protein sequence ID" value="CAB3982596.1"/>
    <property type="molecule type" value="Genomic_DNA"/>
</dbReference>
<evidence type="ECO:0000256" key="1">
    <source>
        <dbReference type="SAM" id="MobiDB-lite"/>
    </source>
</evidence>
<sequence length="258" mass="28048">MGCCVVCKEDQAEKPIAMVIASASAYRADVRRSTELNWRRTNAYREKEDQWCLDYLVRNTLSLYTTVGFLVTSLDSDKNPIMLLQVHDIGQRAHRKVVDTLISRHGAAAAEQGGGGNGSGEGGGDGGGGGGDGHCARRLRRRVRRGGVQPARRGVLVNMENLTFRMIEDHLTPLNGQACLASAGRTGKRHDAPPVVNVGQDGVESISAILPHSLERSQAVPPYCVTKVASRFQMDCRAETREQREPGIEQAVCCFSCQ</sequence>
<gene>
    <name evidence="2" type="ORF">PACLA_8A030909</name>
</gene>
<dbReference type="Proteomes" id="UP001152795">
    <property type="component" value="Unassembled WGS sequence"/>
</dbReference>
<keyword evidence="3" id="KW-1185">Reference proteome</keyword>
<comment type="caution">
    <text evidence="2">The sequence shown here is derived from an EMBL/GenBank/DDBJ whole genome shotgun (WGS) entry which is preliminary data.</text>
</comment>
<feature type="compositionally biased region" description="Gly residues" evidence="1">
    <location>
        <begin position="112"/>
        <end position="133"/>
    </location>
</feature>
<reference evidence="2" key="1">
    <citation type="submission" date="2020-04" db="EMBL/GenBank/DDBJ databases">
        <authorList>
            <person name="Alioto T."/>
            <person name="Alioto T."/>
            <person name="Gomez Garrido J."/>
        </authorList>
    </citation>
    <scope>NUCLEOTIDE SEQUENCE</scope>
    <source>
        <strain evidence="2">A484AB</strain>
    </source>
</reference>
<protein>
    <submittedName>
        <fullName evidence="2">Uncharacterized protein</fullName>
    </submittedName>
</protein>
<evidence type="ECO:0000313" key="3">
    <source>
        <dbReference type="Proteomes" id="UP001152795"/>
    </source>
</evidence>
<name>A0A7D9DCP7_PARCT</name>